<dbReference type="RefSeq" id="WP_083728593.1">
    <property type="nucleotide sequence ID" value="NZ_FOUD01000016.1"/>
</dbReference>
<accession>A0A1S8DBX9</accession>
<feature type="transmembrane region" description="Helical" evidence="5">
    <location>
        <begin position="99"/>
        <end position="116"/>
    </location>
</feature>
<evidence type="ECO:0000313" key="8">
    <source>
        <dbReference type="Proteomes" id="UP000242847"/>
    </source>
</evidence>
<dbReference type="AlphaFoldDB" id="A0A1S8DBX9"/>
<feature type="transmembrane region" description="Helical" evidence="5">
    <location>
        <begin position="73"/>
        <end position="93"/>
    </location>
</feature>
<evidence type="ECO:0000256" key="1">
    <source>
        <dbReference type="ARBA" id="ARBA00001946"/>
    </source>
</evidence>
<organism evidence="7 8">
    <name type="scientific">Halopseudomonas pachastrellae</name>
    <dbReference type="NCBI Taxonomy" id="254161"/>
    <lineage>
        <taxon>Bacteria</taxon>
        <taxon>Pseudomonadati</taxon>
        <taxon>Pseudomonadota</taxon>
        <taxon>Gammaproteobacteria</taxon>
        <taxon>Pseudomonadales</taxon>
        <taxon>Pseudomonadaceae</taxon>
        <taxon>Halopseudomonas</taxon>
    </lineage>
</organism>
<dbReference type="Pfam" id="PF00990">
    <property type="entry name" value="GGDEF"/>
    <property type="match status" value="1"/>
</dbReference>
<evidence type="ECO:0000259" key="6">
    <source>
        <dbReference type="PROSITE" id="PS50887"/>
    </source>
</evidence>
<keyword evidence="5" id="KW-1133">Transmembrane helix</keyword>
<dbReference type="EMBL" id="MUBC01000042">
    <property type="protein sequence ID" value="ONM42903.1"/>
    <property type="molecule type" value="Genomic_DNA"/>
</dbReference>
<dbReference type="GO" id="GO:0005886">
    <property type="term" value="C:plasma membrane"/>
    <property type="evidence" value="ECO:0007669"/>
    <property type="project" value="UniProtKB-SubCell"/>
</dbReference>
<dbReference type="STRING" id="254161.SAMN05216256_116105"/>
<dbReference type="EC" id="2.7.7.65" evidence="3"/>
<dbReference type="SMART" id="SM00267">
    <property type="entry name" value="GGDEF"/>
    <property type="match status" value="1"/>
</dbReference>
<gene>
    <name evidence="7" type="ORF">BXT89_15510</name>
</gene>
<proteinExistence type="predicted"/>
<protein>
    <recommendedName>
        <fullName evidence="3">diguanylate cyclase</fullName>
        <ecNumber evidence="3">2.7.7.65</ecNumber>
    </recommendedName>
</protein>
<comment type="cofactor">
    <cofactor evidence="1">
        <name>Mg(2+)</name>
        <dbReference type="ChEBI" id="CHEBI:18420"/>
    </cofactor>
</comment>
<feature type="domain" description="GGDEF" evidence="6">
    <location>
        <begin position="218"/>
        <end position="350"/>
    </location>
</feature>
<evidence type="ECO:0000256" key="4">
    <source>
        <dbReference type="ARBA" id="ARBA00034247"/>
    </source>
</evidence>
<dbReference type="GO" id="GO:0052621">
    <property type="term" value="F:diguanylate cyclase activity"/>
    <property type="evidence" value="ECO:0007669"/>
    <property type="project" value="UniProtKB-EC"/>
</dbReference>
<comment type="catalytic activity">
    <reaction evidence="4">
        <text>2 GTP = 3',3'-c-di-GMP + 2 diphosphate</text>
        <dbReference type="Rhea" id="RHEA:24898"/>
        <dbReference type="ChEBI" id="CHEBI:33019"/>
        <dbReference type="ChEBI" id="CHEBI:37565"/>
        <dbReference type="ChEBI" id="CHEBI:58805"/>
        <dbReference type="EC" id="2.7.7.65"/>
    </reaction>
</comment>
<evidence type="ECO:0000256" key="5">
    <source>
        <dbReference type="SAM" id="Phobius"/>
    </source>
</evidence>
<feature type="transmembrane region" description="Helical" evidence="5">
    <location>
        <begin position="121"/>
        <end position="140"/>
    </location>
</feature>
<dbReference type="Proteomes" id="UP000242847">
    <property type="component" value="Unassembled WGS sequence"/>
</dbReference>
<evidence type="ECO:0000313" key="7">
    <source>
        <dbReference type="EMBL" id="ONM42903.1"/>
    </source>
</evidence>
<reference evidence="7 8" key="1">
    <citation type="submission" date="2017-01" db="EMBL/GenBank/DDBJ databases">
        <title>Draft genome sequence of Pseudomonas pachastrellae type strain CCUG 46540T from a deep sea.</title>
        <authorList>
            <person name="Gomila M."/>
            <person name="Mulet M."/>
            <person name="Lalucat J."/>
            <person name="Garcia-Valdes E."/>
        </authorList>
    </citation>
    <scope>NUCLEOTIDE SEQUENCE [LARGE SCALE GENOMIC DNA]</scope>
    <source>
        <strain evidence="7 8">CCUG 46540</strain>
    </source>
</reference>
<dbReference type="FunFam" id="3.30.70.270:FF:000001">
    <property type="entry name" value="Diguanylate cyclase domain protein"/>
    <property type="match status" value="1"/>
</dbReference>
<dbReference type="NCBIfam" id="TIGR00254">
    <property type="entry name" value="GGDEF"/>
    <property type="match status" value="1"/>
</dbReference>
<dbReference type="PROSITE" id="PS50887">
    <property type="entry name" value="GGDEF"/>
    <property type="match status" value="1"/>
</dbReference>
<evidence type="ECO:0000256" key="2">
    <source>
        <dbReference type="ARBA" id="ARBA00004533"/>
    </source>
</evidence>
<dbReference type="InterPro" id="IPR043128">
    <property type="entry name" value="Rev_trsase/Diguanyl_cyclase"/>
</dbReference>
<dbReference type="InterPro" id="IPR000160">
    <property type="entry name" value="GGDEF_dom"/>
</dbReference>
<evidence type="ECO:0000256" key="3">
    <source>
        <dbReference type="ARBA" id="ARBA00012528"/>
    </source>
</evidence>
<feature type="transmembrane region" description="Helical" evidence="5">
    <location>
        <begin position="47"/>
        <end position="66"/>
    </location>
</feature>
<comment type="caution">
    <text evidence="7">The sequence shown here is derived from an EMBL/GenBank/DDBJ whole genome shotgun (WGS) entry which is preliminary data.</text>
</comment>
<sequence length="363" mass="41731">MPDNNKADIHRSEQRPEFWDLSMRCCQLAATVDICFFAIFLWLGSPILAWINVISVGMYAYAYRAFRQRRNYLAVMLIRIEVLVHAALGVVLIGWDSGFHYFLLMFIPALFASMHLRSAWILAICLWAYYVGLYVLMTFIDPLQPVSDIALLYVNIFNFTVVFLMFAYLTMYYVVTVTRAHRRLARMATTDPLTGLFNRRHMVELTEKLLAREQRQPRNLALMLMDLDHFKDINDQYGHELGDRVLERVADLLRKQGREQDFVGRWGGEEFLVVLPETDPVQARTAAERIRAAVETLDWTDVQPGLKVTLCVGISQLNELETFSSAIARADGALYRGKAHGRNRVEQAELEDLDPMVVEQPAS</sequence>
<dbReference type="InterPro" id="IPR029787">
    <property type="entry name" value="Nucleotide_cyclase"/>
</dbReference>
<dbReference type="InterPro" id="IPR050469">
    <property type="entry name" value="Diguanylate_Cyclase"/>
</dbReference>
<dbReference type="PANTHER" id="PTHR45138:SF9">
    <property type="entry name" value="DIGUANYLATE CYCLASE DGCM-RELATED"/>
    <property type="match status" value="1"/>
</dbReference>
<keyword evidence="5" id="KW-0472">Membrane</keyword>
<dbReference type="SUPFAM" id="SSF55073">
    <property type="entry name" value="Nucleotide cyclase"/>
    <property type="match status" value="1"/>
</dbReference>
<dbReference type="CDD" id="cd01949">
    <property type="entry name" value="GGDEF"/>
    <property type="match status" value="1"/>
</dbReference>
<dbReference type="Gene3D" id="3.30.70.270">
    <property type="match status" value="1"/>
</dbReference>
<keyword evidence="5" id="KW-0812">Transmembrane</keyword>
<dbReference type="PANTHER" id="PTHR45138">
    <property type="entry name" value="REGULATORY COMPONENTS OF SENSORY TRANSDUCTION SYSTEM"/>
    <property type="match status" value="1"/>
</dbReference>
<keyword evidence="8" id="KW-1185">Reference proteome</keyword>
<dbReference type="OrthoDB" id="9812260at2"/>
<comment type="subcellular location">
    <subcellularLocation>
        <location evidence="2">Cell inner membrane</location>
    </subcellularLocation>
</comment>
<name>A0A1S8DBX9_9GAMM</name>
<feature type="transmembrane region" description="Helical" evidence="5">
    <location>
        <begin position="152"/>
        <end position="175"/>
    </location>
</feature>